<name>A0A8T1DF61_9STRA</name>
<organism evidence="1 2">
    <name type="scientific">Phytophthora cactorum</name>
    <dbReference type="NCBI Taxonomy" id="29920"/>
    <lineage>
        <taxon>Eukaryota</taxon>
        <taxon>Sar</taxon>
        <taxon>Stramenopiles</taxon>
        <taxon>Oomycota</taxon>
        <taxon>Peronosporomycetes</taxon>
        <taxon>Peronosporales</taxon>
        <taxon>Peronosporaceae</taxon>
        <taxon>Phytophthora</taxon>
    </lineage>
</organism>
<evidence type="ECO:0000313" key="2">
    <source>
        <dbReference type="Proteomes" id="UP000736787"/>
    </source>
</evidence>
<dbReference type="EMBL" id="RCMK01000287">
    <property type="protein sequence ID" value="KAG2938449.1"/>
    <property type="molecule type" value="Genomic_DNA"/>
</dbReference>
<proteinExistence type="predicted"/>
<dbReference type="AlphaFoldDB" id="A0A8T1DF61"/>
<gene>
    <name evidence="1" type="ORF">PC117_g11255</name>
</gene>
<evidence type="ECO:0000313" key="1">
    <source>
        <dbReference type="EMBL" id="KAG2938449.1"/>
    </source>
</evidence>
<sequence>MEAADVVARLRLLQSEEHETWSEAQLLLVTMLTTSKKRCWRPSRQ</sequence>
<protein>
    <submittedName>
        <fullName evidence="1">Uncharacterized protein</fullName>
    </submittedName>
</protein>
<dbReference type="Proteomes" id="UP000736787">
    <property type="component" value="Unassembled WGS sequence"/>
</dbReference>
<accession>A0A8T1DF61</accession>
<reference evidence="1" key="1">
    <citation type="submission" date="2018-10" db="EMBL/GenBank/DDBJ databases">
        <title>Effector identification in a new, highly contiguous assembly of the strawberry crown rot pathogen Phytophthora cactorum.</title>
        <authorList>
            <person name="Armitage A.D."/>
            <person name="Nellist C.F."/>
            <person name="Bates H."/>
            <person name="Vickerstaff R.J."/>
            <person name="Harrison R.J."/>
        </authorList>
    </citation>
    <scope>NUCLEOTIDE SEQUENCE</scope>
    <source>
        <strain evidence="1">4040</strain>
    </source>
</reference>
<comment type="caution">
    <text evidence="1">The sequence shown here is derived from an EMBL/GenBank/DDBJ whole genome shotgun (WGS) entry which is preliminary data.</text>
</comment>